<evidence type="ECO:0000313" key="1">
    <source>
        <dbReference type="EMBL" id="KAK9324109.1"/>
    </source>
</evidence>
<accession>A0ACC3TSF5</accession>
<proteinExistence type="predicted"/>
<name>A0ACC3TSF5_9ASCO</name>
<evidence type="ECO:0000313" key="2">
    <source>
        <dbReference type="Proteomes" id="UP001489719"/>
    </source>
</evidence>
<sequence>MTKVRVSVSDRTTAQSASNFPYLTRAEFSDACQSFLPRLHASGITSRPILSTDKDLFDGIEITTAREQDDFTVISKVFILLSPIYSLPVLYFSSAYTSLHTGESTPITLLEDVYKYIITSPWQASILKEPTMPILSGIGAISQCEHPLYHGLLCFYIHPCHTGDVMNTLNQDPEMQDITLMSYLTLWIGVVGPAIGIAISG</sequence>
<gene>
    <name evidence="1" type="ORF">V1517DRAFT_318776</name>
</gene>
<comment type="caution">
    <text evidence="1">The sequence shown here is derived from an EMBL/GenBank/DDBJ whole genome shotgun (WGS) entry which is preliminary data.</text>
</comment>
<reference evidence="2" key="1">
    <citation type="journal article" date="2024" name="Front. Bioeng. Biotechnol.">
        <title>Genome-scale model development and genomic sequencing of the oleaginous clade Lipomyces.</title>
        <authorList>
            <person name="Czajka J.J."/>
            <person name="Han Y."/>
            <person name="Kim J."/>
            <person name="Mondo S.J."/>
            <person name="Hofstad B.A."/>
            <person name="Robles A."/>
            <person name="Haridas S."/>
            <person name="Riley R."/>
            <person name="LaButti K."/>
            <person name="Pangilinan J."/>
            <person name="Andreopoulos W."/>
            <person name="Lipzen A."/>
            <person name="Yan J."/>
            <person name="Wang M."/>
            <person name="Ng V."/>
            <person name="Grigoriev I.V."/>
            <person name="Spatafora J.W."/>
            <person name="Magnuson J.K."/>
            <person name="Baker S.E."/>
            <person name="Pomraning K.R."/>
        </authorList>
    </citation>
    <scope>NUCLEOTIDE SEQUENCE [LARGE SCALE GENOMIC DNA]</scope>
    <source>
        <strain evidence="2">CBS 10300</strain>
    </source>
</reference>
<protein>
    <submittedName>
        <fullName evidence="1">Uncharacterized protein</fullName>
    </submittedName>
</protein>
<organism evidence="1 2">
    <name type="scientific">Lipomyces orientalis</name>
    <dbReference type="NCBI Taxonomy" id="1233043"/>
    <lineage>
        <taxon>Eukaryota</taxon>
        <taxon>Fungi</taxon>
        <taxon>Dikarya</taxon>
        <taxon>Ascomycota</taxon>
        <taxon>Saccharomycotina</taxon>
        <taxon>Lipomycetes</taxon>
        <taxon>Lipomycetales</taxon>
        <taxon>Lipomycetaceae</taxon>
        <taxon>Lipomyces</taxon>
    </lineage>
</organism>
<keyword evidence="2" id="KW-1185">Reference proteome</keyword>
<dbReference type="Proteomes" id="UP001489719">
    <property type="component" value="Unassembled WGS sequence"/>
</dbReference>
<dbReference type="EMBL" id="MU970054">
    <property type="protein sequence ID" value="KAK9324109.1"/>
    <property type="molecule type" value="Genomic_DNA"/>
</dbReference>